<evidence type="ECO:0000256" key="2">
    <source>
        <dbReference type="SAM" id="Phobius"/>
    </source>
</evidence>
<sequence length="920" mass="105362">MAQHFNIIIFVMHLIALWHSYVCEINVGTNIHEILESHLMPLDLFTLCAKCRLRNKISNEFTAVLHLMTYHRKMIHNYMTSNYLSKEILNSMNIKENELIKSGIKGDTYFEGNQSNAKSSDVFNKMLVESGSLQYKSLLKSLMAIYYRDTNSKEISQYTYGSGNRYRRSSDPNQPSSAATEEYDYGDITGYAYTGAPSLAPRSHFISPGEFNNKLIFKDNFALISKKNNKNGYDHPQKEYTSDYEEHSERLNSVTDLSKNKKEINFKDISDIALTTLAFLSFGMFTLQVLMCIVMSKEDEQSIMMLPMEVTEPSETIDGTEEIRRRKRSVNKNKTFKQIIDMSRLMLISVENVASTGQTAIFNGRNLPCNIYTARELSFQQKAWILLIILMAIYYRDTNSKEISQYTYGSGNRYRRSSDPNQPSSAATEEYDYGDITGYAYTGAPSLAPRSHFISPGEFNNKLIFKDNFALISKKNNKNGYDHPQKEYTSDYEEHSERLNSVTDLSKNKKEINFKDISDIALTTLAFLSFGMFTLQVLMCIVMSKEDEQSIMMLPMEVTEPSETIDGTEEIRRRKRSVNKNKTFKQIIDMSRLMLISVENVASTGQTAIFNGRNLPCNIYTARELSFQQKAWILLIILMAIYYRDTNSKEISQYTYGSGNRYRRSSDPNQPSSAATEEYDYGDITGYAYTGAPSLAPRSHFISPGEFNNKLIFKDNFALISKKNNKNGYDHPQKEYTSDYEEHSERLNSVTDLSKNKKEINFKDISDIALTTLAFLSFGMFTLQVLMCIVMSKEDEQSIMMLPMEVTEPSETIDGTEEIRRRKRSVNKNKTFKQIIDMSRLMLISVENVASTGQTAIFNGRNLPCNIYTARELSFQQKAWILLIILGSTGTSSAIAGNYILLLKNMFNIFKSCFENYSKF</sequence>
<feature type="transmembrane region" description="Helical" evidence="2">
    <location>
        <begin position="879"/>
        <end position="902"/>
    </location>
</feature>
<dbReference type="EMBL" id="CM002912">
    <property type="protein sequence ID" value="KMZ01309.1"/>
    <property type="molecule type" value="Genomic_DNA"/>
</dbReference>
<gene>
    <name evidence="4" type="primary">Dsim\GD28448</name>
    <name evidence="4" type="ORF">Dsimw501_GD28448</name>
</gene>
<feature type="transmembrane region" description="Helical" evidence="2">
    <location>
        <begin position="768"/>
        <end position="792"/>
    </location>
</feature>
<evidence type="ECO:0000256" key="1">
    <source>
        <dbReference type="SAM" id="MobiDB-lite"/>
    </source>
</evidence>
<feature type="chain" id="PRO_5005322140" evidence="3">
    <location>
        <begin position="25"/>
        <end position="920"/>
    </location>
</feature>
<feature type="signal peptide" evidence="3">
    <location>
        <begin position="1"/>
        <end position="24"/>
    </location>
</feature>
<keyword evidence="2" id="KW-0472">Membrane</keyword>
<feature type="transmembrane region" description="Helical" evidence="2">
    <location>
        <begin position="520"/>
        <end position="544"/>
    </location>
</feature>
<evidence type="ECO:0000313" key="4">
    <source>
        <dbReference type="EMBL" id="KMZ01309.1"/>
    </source>
</evidence>
<feature type="transmembrane region" description="Helical" evidence="2">
    <location>
        <begin position="272"/>
        <end position="295"/>
    </location>
</feature>
<evidence type="ECO:0000256" key="3">
    <source>
        <dbReference type="SAM" id="SignalP"/>
    </source>
</evidence>
<dbReference type="Proteomes" id="UP000035880">
    <property type="component" value="Chromosome 3L"/>
</dbReference>
<protein>
    <submittedName>
        <fullName evidence="4">Uncharacterized protein, isoform F</fullName>
    </submittedName>
</protein>
<feature type="region of interest" description="Disordered" evidence="1">
    <location>
        <begin position="657"/>
        <end position="676"/>
    </location>
</feature>
<dbReference type="AlphaFoldDB" id="A0A0J9S099"/>
<dbReference type="Bgee" id="FBgn0269738">
    <property type="expression patterns" value="Expressed in embryo and 3 other cell types or tissues"/>
</dbReference>
<feature type="region of interest" description="Disordered" evidence="1">
    <location>
        <begin position="161"/>
        <end position="180"/>
    </location>
</feature>
<accession>A0A0J9S099</accession>
<dbReference type="OrthoDB" id="7861101at2759"/>
<evidence type="ECO:0000313" key="5">
    <source>
        <dbReference type="Proteomes" id="UP000035880"/>
    </source>
</evidence>
<reference evidence="4 5" key="1">
    <citation type="journal article" date="2013" name="Genome Res.">
        <title>A second-generation assembly of the Drosophila simulans genome provides new insights into patterns of lineage-specific divergence.</title>
        <authorList>
            <person name="Hu T.T."/>
            <person name="Eisen M.B."/>
            <person name="Thornton K.R."/>
            <person name="Andolfatto P."/>
        </authorList>
    </citation>
    <scope>NUCLEOTIDE SEQUENCE [LARGE SCALE GENOMIC DNA]</scope>
    <source>
        <strain evidence="5">w501</strain>
    </source>
</reference>
<proteinExistence type="predicted"/>
<dbReference type="KEGG" id="dsi:Dsimw501_GD28448"/>
<keyword evidence="2" id="KW-1133">Transmembrane helix</keyword>
<organism evidence="4 5">
    <name type="scientific">Drosophila simulans</name>
    <name type="common">Fruit fly</name>
    <dbReference type="NCBI Taxonomy" id="7240"/>
    <lineage>
        <taxon>Eukaryota</taxon>
        <taxon>Metazoa</taxon>
        <taxon>Ecdysozoa</taxon>
        <taxon>Arthropoda</taxon>
        <taxon>Hexapoda</taxon>
        <taxon>Insecta</taxon>
        <taxon>Pterygota</taxon>
        <taxon>Neoptera</taxon>
        <taxon>Endopterygota</taxon>
        <taxon>Diptera</taxon>
        <taxon>Brachycera</taxon>
        <taxon>Muscomorpha</taxon>
        <taxon>Ephydroidea</taxon>
        <taxon>Drosophilidae</taxon>
        <taxon>Drosophila</taxon>
        <taxon>Sophophora</taxon>
    </lineage>
</organism>
<feature type="region of interest" description="Disordered" evidence="1">
    <location>
        <begin position="409"/>
        <end position="428"/>
    </location>
</feature>
<name>A0A0J9S099_DROSI</name>
<keyword evidence="2" id="KW-0812">Transmembrane</keyword>
<keyword evidence="3" id="KW-0732">Signal</keyword>